<evidence type="ECO:0000313" key="2">
    <source>
        <dbReference type="EMBL" id="MDQ2308601.1"/>
    </source>
</evidence>
<sequence length="258" mass="30409">MKTPVYVVSLLRDDDRRNKIEKDFSELGIDFQFFDAVDAKDPKNHALIESMRMHGIGAEMTNGEIACTLSHQLIFKDMLENLHEWAIILEDDVIVDKRFKKFLSSFNDNEKKKLRKDHLYMLGGQKGLHDYPVLGLSLFSRQRISTCSFRRVNYNKKKVRRTCCYLMNDVMADKLLHLTQVHGTYRADSWKLMHQQNIINDFYLDEIILHPVVCGANSHLESERLQAFGKAKRPRTYLQKKLKLWRSWLKVSFFSFCK</sequence>
<comment type="caution">
    <text evidence="2">The sequence shown here is derived from an EMBL/GenBank/DDBJ whole genome shotgun (WGS) entry which is preliminary data.</text>
</comment>
<dbReference type="EMBL" id="JAVDNV010000003">
    <property type="protein sequence ID" value="MDQ2308601.1"/>
    <property type="molecule type" value="Genomic_DNA"/>
</dbReference>
<evidence type="ECO:0000259" key="1">
    <source>
        <dbReference type="Pfam" id="PF01755"/>
    </source>
</evidence>
<organism evidence="2 3">
    <name type="scientific">Pluralibacter gergoviae</name>
    <name type="common">Enterobacter gergoviae</name>
    <dbReference type="NCBI Taxonomy" id="61647"/>
    <lineage>
        <taxon>Bacteria</taxon>
        <taxon>Pseudomonadati</taxon>
        <taxon>Pseudomonadota</taxon>
        <taxon>Gammaproteobacteria</taxon>
        <taxon>Enterobacterales</taxon>
        <taxon>Enterobacteriaceae</taxon>
        <taxon>Pluralibacter</taxon>
    </lineage>
</organism>
<accession>A0AAW8HMB0</accession>
<dbReference type="Proteomes" id="UP001236270">
    <property type="component" value="Unassembled WGS sequence"/>
</dbReference>
<dbReference type="Pfam" id="PF01755">
    <property type="entry name" value="Glyco_transf_25"/>
    <property type="match status" value="1"/>
</dbReference>
<feature type="domain" description="Glycosyl transferase family 25" evidence="1">
    <location>
        <begin position="3"/>
        <end position="181"/>
    </location>
</feature>
<evidence type="ECO:0000313" key="3">
    <source>
        <dbReference type="Proteomes" id="UP001236270"/>
    </source>
</evidence>
<dbReference type="CDD" id="cd06532">
    <property type="entry name" value="Glyco_transf_25"/>
    <property type="match status" value="1"/>
</dbReference>
<proteinExistence type="predicted"/>
<dbReference type="InterPro" id="IPR002654">
    <property type="entry name" value="Glyco_trans_25"/>
</dbReference>
<dbReference type="RefSeq" id="WP_048253629.1">
    <property type="nucleotide sequence ID" value="NZ_CBCSIS010000009.1"/>
</dbReference>
<gene>
    <name evidence="2" type="ORF">RBJ30_05760</name>
</gene>
<name>A0AAW8HMB0_PLUGE</name>
<dbReference type="AlphaFoldDB" id="A0AAW8HMB0"/>
<protein>
    <submittedName>
        <fullName evidence="2">Glycosyltransferase family 25 protein</fullName>
    </submittedName>
</protein>
<reference evidence="2" key="1">
    <citation type="submission" date="2023-08" db="EMBL/GenBank/DDBJ databases">
        <title>WGS of pathogenic bacterial species, Los Angeles County Public Health Laboratories.</title>
        <authorList>
            <person name="Garrigues J.M."/>
            <person name="Green N.M."/>
        </authorList>
    </citation>
    <scope>NUCLEOTIDE SEQUENCE</scope>
    <source>
        <strain evidence="2">LACPHL-BACT-2023-00068</strain>
    </source>
</reference>
<dbReference type="GeneID" id="61382660"/>